<evidence type="ECO:0000313" key="7">
    <source>
        <dbReference type="Proteomes" id="UP000272015"/>
    </source>
</evidence>
<dbReference type="Gene3D" id="2.160.10.10">
    <property type="entry name" value="Hexapeptide repeat proteins"/>
    <property type="match status" value="1"/>
</dbReference>
<evidence type="ECO:0000256" key="3">
    <source>
        <dbReference type="PIRSR" id="PIRSR620019-1"/>
    </source>
</evidence>
<dbReference type="PANTHER" id="PTHR43300:SF7">
    <property type="entry name" value="UDP-N-ACETYLBACILLOSAMINE N-ACETYLTRANSFERASE"/>
    <property type="match status" value="1"/>
</dbReference>
<dbReference type="InterPro" id="IPR050179">
    <property type="entry name" value="Trans_hexapeptide_repeat"/>
</dbReference>
<dbReference type="CDD" id="cd03360">
    <property type="entry name" value="LbH_AT_putative"/>
    <property type="match status" value="1"/>
</dbReference>
<keyword evidence="1 6" id="KW-0808">Transferase</keyword>
<sequence length="213" mass="22068">MVDVLLVAASGLAREALSVLRRSGEYTPIGFLDDDPKLWGTTLDGLGVLGGTDLVVKYPRAGLVICAGSGSARAAIAARLERTGRSTQDYIRVIDPSVVVPGDCVVGAGSILLAGVVLTTSVEIGRHVVVMPNVTLTHDVFVESYATLCAGVALGGHASIGEGAYLGMNASVRERIRVGTYAVLGMGAVLTQGLPAEETWVGVPARRLEEARV</sequence>
<dbReference type="Gene3D" id="3.40.50.20">
    <property type="match status" value="1"/>
</dbReference>
<dbReference type="InterPro" id="IPR018357">
    <property type="entry name" value="Hexapep_transf_CS"/>
</dbReference>
<keyword evidence="2" id="KW-0677">Repeat</keyword>
<dbReference type="InterPro" id="IPR020019">
    <property type="entry name" value="AcTrfase_PglD-like"/>
</dbReference>
<evidence type="ECO:0000256" key="1">
    <source>
        <dbReference type="ARBA" id="ARBA00022679"/>
    </source>
</evidence>
<evidence type="ECO:0000256" key="2">
    <source>
        <dbReference type="ARBA" id="ARBA00022737"/>
    </source>
</evidence>
<dbReference type="EMBL" id="QZVS01000071">
    <property type="protein sequence ID" value="RJT89582.1"/>
    <property type="molecule type" value="Genomic_DNA"/>
</dbReference>
<comment type="caution">
    <text evidence="6">The sequence shown here is derived from an EMBL/GenBank/DDBJ whole genome shotgun (WGS) entry which is preliminary data.</text>
</comment>
<organism evidence="6 7">
    <name type="scientific">Cryobacterium melibiosiphilum</name>
    <dbReference type="NCBI Taxonomy" id="995039"/>
    <lineage>
        <taxon>Bacteria</taxon>
        <taxon>Bacillati</taxon>
        <taxon>Actinomycetota</taxon>
        <taxon>Actinomycetes</taxon>
        <taxon>Micrococcales</taxon>
        <taxon>Microbacteriaceae</taxon>
        <taxon>Cryobacterium</taxon>
    </lineage>
</organism>
<dbReference type="AlphaFoldDB" id="A0A3A5MJJ0"/>
<feature type="binding site" evidence="4">
    <location>
        <position position="68"/>
    </location>
    <ligand>
        <name>substrate</name>
    </ligand>
</feature>
<dbReference type="RefSeq" id="WP_119973295.1">
    <property type="nucleotide sequence ID" value="NZ_JBHSQA010000021.1"/>
</dbReference>
<name>A0A3A5MJJ0_9MICO</name>
<keyword evidence="7" id="KW-1185">Reference proteome</keyword>
<dbReference type="PANTHER" id="PTHR43300">
    <property type="entry name" value="ACETYLTRANSFERASE"/>
    <property type="match status" value="1"/>
</dbReference>
<dbReference type="OrthoDB" id="3697257at2"/>
<feature type="active site" description="Proton acceptor" evidence="3">
    <location>
        <position position="138"/>
    </location>
</feature>
<dbReference type="InterPro" id="IPR011004">
    <property type="entry name" value="Trimer_LpxA-like_sf"/>
</dbReference>
<dbReference type="PROSITE" id="PS00101">
    <property type="entry name" value="HEXAPEP_TRANSFERASES"/>
    <property type="match status" value="1"/>
</dbReference>
<dbReference type="NCBIfam" id="TIGR03570">
    <property type="entry name" value="NeuD_NnaD"/>
    <property type="match status" value="1"/>
</dbReference>
<evidence type="ECO:0000259" key="5">
    <source>
        <dbReference type="Pfam" id="PF17836"/>
    </source>
</evidence>
<protein>
    <submittedName>
        <fullName evidence="6">Acetyltransferase</fullName>
    </submittedName>
</protein>
<reference evidence="6 7" key="1">
    <citation type="submission" date="2018-09" db="EMBL/GenBank/DDBJ databases">
        <title>Novel species of Cryobacterium.</title>
        <authorList>
            <person name="Liu Q."/>
            <person name="Xin Y.-H."/>
        </authorList>
    </citation>
    <scope>NUCLEOTIDE SEQUENCE [LARGE SCALE GENOMIC DNA]</scope>
    <source>
        <strain evidence="6 7">Hh39</strain>
    </source>
</reference>
<dbReference type="SUPFAM" id="SSF51161">
    <property type="entry name" value="Trimeric LpxA-like enzymes"/>
    <property type="match status" value="1"/>
</dbReference>
<evidence type="ECO:0000256" key="4">
    <source>
        <dbReference type="PIRSR" id="PIRSR620019-2"/>
    </source>
</evidence>
<dbReference type="InterPro" id="IPR041561">
    <property type="entry name" value="PglD_N"/>
</dbReference>
<feature type="site" description="Increases basicity of active site His" evidence="3">
    <location>
        <position position="139"/>
    </location>
</feature>
<feature type="domain" description="PglD N-terminal" evidence="5">
    <location>
        <begin position="4"/>
        <end position="80"/>
    </location>
</feature>
<dbReference type="GO" id="GO:0016740">
    <property type="term" value="F:transferase activity"/>
    <property type="evidence" value="ECO:0007669"/>
    <property type="project" value="UniProtKB-KW"/>
</dbReference>
<evidence type="ECO:0000313" key="6">
    <source>
        <dbReference type="EMBL" id="RJT89582.1"/>
    </source>
</evidence>
<dbReference type="Pfam" id="PF17836">
    <property type="entry name" value="PglD_N"/>
    <property type="match status" value="1"/>
</dbReference>
<accession>A0A3A5MJJ0</accession>
<gene>
    <name evidence="6" type="ORF">D6T64_06370</name>
</gene>
<dbReference type="Proteomes" id="UP000272015">
    <property type="component" value="Unassembled WGS sequence"/>
</dbReference>
<proteinExistence type="predicted"/>